<gene>
    <name evidence="3" type="ORF">S01H1_16541</name>
</gene>
<protein>
    <recommendedName>
        <fullName evidence="2">AB hydrolase-1 domain-containing protein</fullName>
    </recommendedName>
</protein>
<dbReference type="EMBL" id="BARS01008710">
    <property type="protein sequence ID" value="GAF82697.1"/>
    <property type="molecule type" value="Genomic_DNA"/>
</dbReference>
<dbReference type="InterPro" id="IPR029058">
    <property type="entry name" value="AB_hydrolase_fold"/>
</dbReference>
<dbReference type="Pfam" id="PF00561">
    <property type="entry name" value="Abhydrolase_1"/>
    <property type="match status" value="1"/>
</dbReference>
<proteinExistence type="predicted"/>
<dbReference type="GO" id="GO:0016787">
    <property type="term" value="F:hydrolase activity"/>
    <property type="evidence" value="ECO:0007669"/>
    <property type="project" value="UniProtKB-KW"/>
</dbReference>
<accession>X0T3D9</accession>
<reference evidence="3" key="1">
    <citation type="journal article" date="2014" name="Front. Microbiol.">
        <title>High frequency of phylogenetically diverse reductive dehalogenase-homologous genes in deep subseafloor sedimentary metagenomes.</title>
        <authorList>
            <person name="Kawai M."/>
            <person name="Futagami T."/>
            <person name="Toyoda A."/>
            <person name="Takaki Y."/>
            <person name="Nishi S."/>
            <person name="Hori S."/>
            <person name="Arai W."/>
            <person name="Tsubouchi T."/>
            <person name="Morono Y."/>
            <person name="Uchiyama I."/>
            <person name="Ito T."/>
            <person name="Fujiyama A."/>
            <person name="Inagaki F."/>
            <person name="Takami H."/>
        </authorList>
    </citation>
    <scope>NUCLEOTIDE SEQUENCE</scope>
    <source>
        <strain evidence="3">Expedition CK06-06</strain>
    </source>
</reference>
<dbReference type="Gene3D" id="3.40.50.1820">
    <property type="entry name" value="alpha/beta hydrolase"/>
    <property type="match status" value="1"/>
</dbReference>
<dbReference type="InterPro" id="IPR000073">
    <property type="entry name" value="AB_hydrolase_1"/>
</dbReference>
<keyword evidence="1" id="KW-0378">Hydrolase</keyword>
<dbReference type="PRINTS" id="PR00412">
    <property type="entry name" value="EPOXHYDRLASE"/>
</dbReference>
<dbReference type="InterPro" id="IPR000639">
    <property type="entry name" value="Epox_hydrolase-like"/>
</dbReference>
<feature type="domain" description="AB hydrolase-1" evidence="2">
    <location>
        <begin position="33"/>
        <end position="111"/>
    </location>
</feature>
<feature type="non-terminal residue" evidence="3">
    <location>
        <position position="111"/>
    </location>
</feature>
<dbReference type="PANTHER" id="PTHR43329">
    <property type="entry name" value="EPOXIDE HYDROLASE"/>
    <property type="match status" value="1"/>
</dbReference>
<comment type="caution">
    <text evidence="3">The sequence shown here is derived from an EMBL/GenBank/DDBJ whole genome shotgun (WGS) entry which is preliminary data.</text>
</comment>
<evidence type="ECO:0000259" key="2">
    <source>
        <dbReference type="Pfam" id="PF00561"/>
    </source>
</evidence>
<dbReference type="AlphaFoldDB" id="X0T3D9"/>
<sequence>MTSFPVARPITLPDRNKRASVTLSTHEMGEGEAVVFCHGFPDIAFGWRYQLAPVAAAGFRAIAPDQRGCGLSTVPPDVADYGLTDLTGDLVGLLDVLDVDRAFFVGHDWGG</sequence>
<name>X0T3D9_9ZZZZ</name>
<evidence type="ECO:0000256" key="1">
    <source>
        <dbReference type="ARBA" id="ARBA00022801"/>
    </source>
</evidence>
<evidence type="ECO:0000313" key="3">
    <source>
        <dbReference type="EMBL" id="GAF82697.1"/>
    </source>
</evidence>
<dbReference type="SUPFAM" id="SSF53474">
    <property type="entry name" value="alpha/beta-Hydrolases"/>
    <property type="match status" value="1"/>
</dbReference>
<organism evidence="3">
    <name type="scientific">marine sediment metagenome</name>
    <dbReference type="NCBI Taxonomy" id="412755"/>
    <lineage>
        <taxon>unclassified sequences</taxon>
        <taxon>metagenomes</taxon>
        <taxon>ecological metagenomes</taxon>
    </lineage>
</organism>